<dbReference type="PANTHER" id="PTHR30461:SF23">
    <property type="entry name" value="DNA RECOMBINASE-RELATED"/>
    <property type="match status" value="1"/>
</dbReference>
<dbReference type="EMBL" id="JACHJL010000005">
    <property type="protein sequence ID" value="MBB5935421.1"/>
    <property type="molecule type" value="Genomic_DNA"/>
</dbReference>
<gene>
    <name evidence="4" type="ORF">FHS42_002483</name>
</gene>
<dbReference type="InterPro" id="IPR011109">
    <property type="entry name" value="DNA_bind_recombinase_dom"/>
</dbReference>
<protein>
    <submittedName>
        <fullName evidence="4">DNA invertase Pin-like site-specific DNA recombinase</fullName>
    </submittedName>
</protein>
<proteinExistence type="predicted"/>
<feature type="region of interest" description="Disordered" evidence="2">
    <location>
        <begin position="547"/>
        <end position="588"/>
    </location>
</feature>
<organism evidence="4 5">
    <name type="scientific">Streptomyces zagrosensis</name>
    <dbReference type="NCBI Taxonomy" id="1042984"/>
    <lineage>
        <taxon>Bacteria</taxon>
        <taxon>Bacillati</taxon>
        <taxon>Actinomycetota</taxon>
        <taxon>Actinomycetes</taxon>
        <taxon>Kitasatosporales</taxon>
        <taxon>Streptomycetaceae</taxon>
        <taxon>Streptomyces</taxon>
    </lineage>
</organism>
<evidence type="ECO:0000259" key="3">
    <source>
        <dbReference type="PROSITE" id="PS51737"/>
    </source>
</evidence>
<dbReference type="InterPro" id="IPR006119">
    <property type="entry name" value="Resolv_N"/>
</dbReference>
<feature type="domain" description="Recombinase" evidence="3">
    <location>
        <begin position="154"/>
        <end position="272"/>
    </location>
</feature>
<dbReference type="InterPro" id="IPR050639">
    <property type="entry name" value="SSR_resolvase"/>
</dbReference>
<dbReference type="InterPro" id="IPR038109">
    <property type="entry name" value="DNA_bind_recomb_sf"/>
</dbReference>
<dbReference type="InterPro" id="IPR036162">
    <property type="entry name" value="Resolvase-like_N_sf"/>
</dbReference>
<dbReference type="CDD" id="cd00338">
    <property type="entry name" value="Ser_Recombinase"/>
    <property type="match status" value="1"/>
</dbReference>
<dbReference type="Gene3D" id="3.40.50.1390">
    <property type="entry name" value="Resolvase, N-terminal catalytic domain"/>
    <property type="match status" value="1"/>
</dbReference>
<feature type="compositionally biased region" description="Low complexity" evidence="2">
    <location>
        <begin position="498"/>
        <end position="509"/>
    </location>
</feature>
<dbReference type="GO" id="GO:0000150">
    <property type="term" value="F:DNA strand exchange activity"/>
    <property type="evidence" value="ECO:0007669"/>
    <property type="project" value="InterPro"/>
</dbReference>
<dbReference type="PANTHER" id="PTHR30461">
    <property type="entry name" value="DNA-INVERTASE FROM LAMBDOID PROPHAGE"/>
    <property type="match status" value="1"/>
</dbReference>
<dbReference type="GO" id="GO:0003677">
    <property type="term" value="F:DNA binding"/>
    <property type="evidence" value="ECO:0007669"/>
    <property type="project" value="InterPro"/>
</dbReference>
<feature type="compositionally biased region" description="Pro residues" evidence="2">
    <location>
        <begin position="549"/>
        <end position="558"/>
    </location>
</feature>
<evidence type="ECO:0000313" key="5">
    <source>
        <dbReference type="Proteomes" id="UP000588098"/>
    </source>
</evidence>
<name>A0A7W9Q8E5_9ACTN</name>
<reference evidence="4 5" key="1">
    <citation type="submission" date="2020-08" db="EMBL/GenBank/DDBJ databases">
        <title>Genomic Encyclopedia of Type Strains, Phase III (KMG-III): the genomes of soil and plant-associated and newly described type strains.</title>
        <authorList>
            <person name="Whitman W."/>
        </authorList>
    </citation>
    <scope>NUCLEOTIDE SEQUENCE [LARGE SCALE GENOMIC DNA]</scope>
    <source>
        <strain evidence="4 5">CECT 8305</strain>
    </source>
</reference>
<dbReference type="PROSITE" id="PS51737">
    <property type="entry name" value="RECOMBINASE_DNA_BIND"/>
    <property type="match status" value="1"/>
</dbReference>
<feature type="coiled-coil region" evidence="1">
    <location>
        <begin position="405"/>
        <end position="432"/>
    </location>
</feature>
<evidence type="ECO:0000313" key="4">
    <source>
        <dbReference type="EMBL" id="MBB5935421.1"/>
    </source>
</evidence>
<dbReference type="Pfam" id="PF07508">
    <property type="entry name" value="Recombinase"/>
    <property type="match status" value="1"/>
</dbReference>
<accession>A0A7W9Q8E5</accession>
<dbReference type="Gene3D" id="3.90.1750.20">
    <property type="entry name" value="Putative Large Serine Recombinase, Chain B, Domain 2"/>
    <property type="match status" value="1"/>
</dbReference>
<dbReference type="SMART" id="SM00857">
    <property type="entry name" value="Resolvase"/>
    <property type="match status" value="1"/>
</dbReference>
<comment type="caution">
    <text evidence="4">The sequence shown here is derived from an EMBL/GenBank/DDBJ whole genome shotgun (WGS) entry which is preliminary data.</text>
</comment>
<sequence length="606" mass="68883">MSSAGQVKTDYDPEGISIPAQRVVCLRKADQLGLTIIDEYIEPGKSATEMTKRVAFQQMLTRVRTLRDVDYVIVYKLSRVARNRLDDAMVMADLRKRNVTLISATESIDDSPVGQLMHGILATFNEYQSRESGADIAYKMSQKAKNGGTLGRAPLGYINVFDRFEGREIRTVAVDPERAPFVQVAFELYATGQYTLADLADELFDRGLRTRPTARYPAKQVSVSKLSDMLRDRYYIGYIAYKDEEFKGRHEPLIDDGLCERVQEIIETRAAAGERRRVHHHYLKGSLFCERCRQAGVTQRLILQRTINARDTEYMYFFCRNRQDGTCQAPHVNVIHIEDAVEQHYARVCFSPTFVADIRTHIAETIGEEEAAARLLHRQLTTELQVLDAGEENLLELAADGTLPQAKIKAKLRDIERQRQHLKKRLKETGQDLSEGARLIEVCLKLLENPQELYRRCDDDQRRLLNQSIFHGLYVDEERIAEHDLKEPFARLHAVQAVRQQPQAQNANRSLPRTGKGPAMDTTEVLLKDIDLTPCSSKPSMVVAAPLQHPTPSPPPWTTKPHRLRDNHRNNINHADRSRMSACPRPGVRARAGRKYTACALHLPGV</sequence>
<dbReference type="AlphaFoldDB" id="A0A7W9Q8E5"/>
<dbReference type="Proteomes" id="UP000588098">
    <property type="component" value="Unassembled WGS sequence"/>
</dbReference>
<evidence type="ECO:0000256" key="2">
    <source>
        <dbReference type="SAM" id="MobiDB-lite"/>
    </source>
</evidence>
<keyword evidence="1" id="KW-0175">Coiled coil</keyword>
<dbReference type="SUPFAM" id="SSF53041">
    <property type="entry name" value="Resolvase-like"/>
    <property type="match status" value="1"/>
</dbReference>
<evidence type="ECO:0000256" key="1">
    <source>
        <dbReference type="SAM" id="Coils"/>
    </source>
</evidence>
<dbReference type="Pfam" id="PF00239">
    <property type="entry name" value="Resolvase"/>
    <property type="match status" value="1"/>
</dbReference>
<keyword evidence="5" id="KW-1185">Reference proteome</keyword>
<feature type="region of interest" description="Disordered" evidence="2">
    <location>
        <begin position="498"/>
        <end position="519"/>
    </location>
</feature>